<reference evidence="6 7" key="1">
    <citation type="submission" date="2019-11" db="EMBL/GenBank/DDBJ databases">
        <title>Complete genome sequence of Spiroplasma tabanidicola TAUS-1 (DSM 22603).</title>
        <authorList>
            <person name="Huang C.-T."/>
            <person name="Lin Y.-C."/>
            <person name="Kuo C.-H."/>
        </authorList>
    </citation>
    <scope>NUCLEOTIDE SEQUENCE [LARGE SCALE GENOMIC DNA]</scope>
    <source>
        <strain evidence="6 7">TAUS-1</strain>
    </source>
</reference>
<dbReference type="InterPro" id="IPR003439">
    <property type="entry name" value="ABC_transporter-like_ATP-bd"/>
</dbReference>
<dbReference type="OrthoDB" id="9802264at2"/>
<dbReference type="AlphaFoldDB" id="A0A6I6C4Y9"/>
<dbReference type="Proteomes" id="UP000424468">
    <property type="component" value="Chromosome"/>
</dbReference>
<dbReference type="PANTHER" id="PTHR42798:SF2">
    <property type="entry name" value="ABC TRANSPORTER ATP-BINDING PROTEIN MG467-RELATED"/>
    <property type="match status" value="1"/>
</dbReference>
<feature type="domain" description="ABC transporter" evidence="5">
    <location>
        <begin position="6"/>
        <end position="239"/>
    </location>
</feature>
<evidence type="ECO:0000256" key="3">
    <source>
        <dbReference type="ARBA" id="ARBA00022741"/>
    </source>
</evidence>
<keyword evidence="3" id="KW-0547">Nucleotide-binding</keyword>
<dbReference type="SMART" id="SM00382">
    <property type="entry name" value="AAA"/>
    <property type="match status" value="1"/>
</dbReference>
<dbReference type="RefSeq" id="WP_156006318.1">
    <property type="nucleotide sequence ID" value="NZ_CP046276.1"/>
</dbReference>
<keyword evidence="2" id="KW-0813">Transport</keyword>
<organism evidence="6 7">
    <name type="scientific">Spiroplasma tabanidicola</name>
    <dbReference type="NCBI Taxonomy" id="324079"/>
    <lineage>
        <taxon>Bacteria</taxon>
        <taxon>Bacillati</taxon>
        <taxon>Mycoplasmatota</taxon>
        <taxon>Mollicutes</taxon>
        <taxon>Entomoplasmatales</taxon>
        <taxon>Spiroplasmataceae</taxon>
        <taxon>Spiroplasma</taxon>
    </lineage>
</organism>
<dbReference type="GO" id="GO:0016887">
    <property type="term" value="F:ATP hydrolysis activity"/>
    <property type="evidence" value="ECO:0007669"/>
    <property type="project" value="InterPro"/>
</dbReference>
<keyword evidence="7" id="KW-1185">Reference proteome</keyword>
<evidence type="ECO:0000256" key="1">
    <source>
        <dbReference type="ARBA" id="ARBA00005417"/>
    </source>
</evidence>
<protein>
    <submittedName>
        <fullName evidence="6">ABC transporter ATP-binding protein</fullName>
    </submittedName>
</protein>
<dbReference type="InterPro" id="IPR003593">
    <property type="entry name" value="AAA+_ATPase"/>
</dbReference>
<evidence type="ECO:0000313" key="6">
    <source>
        <dbReference type="EMBL" id="QGS51897.1"/>
    </source>
</evidence>
<dbReference type="PROSITE" id="PS00211">
    <property type="entry name" value="ABC_TRANSPORTER_1"/>
    <property type="match status" value="1"/>
</dbReference>
<comment type="similarity">
    <text evidence="1">Belongs to the ABC transporter superfamily.</text>
</comment>
<accession>A0A6I6C4Y9</accession>
<dbReference type="KEGG" id="stab:STABA_v1c05340"/>
<gene>
    <name evidence="6" type="ORF">STABA_v1c05340</name>
</gene>
<dbReference type="GO" id="GO:0005524">
    <property type="term" value="F:ATP binding"/>
    <property type="evidence" value="ECO:0007669"/>
    <property type="project" value="UniProtKB-KW"/>
</dbReference>
<dbReference type="Gene3D" id="3.40.50.300">
    <property type="entry name" value="P-loop containing nucleotide triphosphate hydrolases"/>
    <property type="match status" value="1"/>
</dbReference>
<dbReference type="PANTHER" id="PTHR42798">
    <property type="entry name" value="LIPOPROTEIN-RELEASING SYSTEM ATP-BINDING PROTEIN LOLD"/>
    <property type="match status" value="1"/>
</dbReference>
<evidence type="ECO:0000313" key="7">
    <source>
        <dbReference type="Proteomes" id="UP000424468"/>
    </source>
</evidence>
<evidence type="ECO:0000259" key="5">
    <source>
        <dbReference type="PROSITE" id="PS50893"/>
    </source>
</evidence>
<name>A0A6I6C4Y9_9MOLU</name>
<dbReference type="EMBL" id="CP046276">
    <property type="protein sequence ID" value="QGS51897.1"/>
    <property type="molecule type" value="Genomic_DNA"/>
</dbReference>
<keyword evidence="4 6" id="KW-0067">ATP-binding</keyword>
<dbReference type="CDD" id="cd03255">
    <property type="entry name" value="ABC_MJ0796_LolCDE_FtsE"/>
    <property type="match status" value="1"/>
</dbReference>
<proteinExistence type="inferred from homology"/>
<dbReference type="InterPro" id="IPR017911">
    <property type="entry name" value="MacB-like_ATP-bd"/>
</dbReference>
<sequence length="240" mass="27377">MKEKIIELKNIQKVINNKLILDKVNISFECNSFTTIIGMSGSGKTTLLNILCGLEYPTHGEVFVKKTNINNLKKVQLTKFRSLNIGYIFQDYNLIDYLNVKENILITLMVNKQKVDKIKYLNILKFLDLEKIEFVVANELSGGEKQRVAIARTLVGENKIIIADEPTGSLDFITAKKVIKLLKEAVNEFDKTLIVVTHDPNVAKEGEKTFVVKNNEVKMLKNKFEISEIEYYLSNDGKNE</sequence>
<dbReference type="PROSITE" id="PS50893">
    <property type="entry name" value="ABC_TRANSPORTER_2"/>
    <property type="match status" value="1"/>
</dbReference>
<evidence type="ECO:0000256" key="4">
    <source>
        <dbReference type="ARBA" id="ARBA00022840"/>
    </source>
</evidence>
<dbReference type="SUPFAM" id="SSF52540">
    <property type="entry name" value="P-loop containing nucleoside triphosphate hydrolases"/>
    <property type="match status" value="1"/>
</dbReference>
<dbReference type="Pfam" id="PF00005">
    <property type="entry name" value="ABC_tran"/>
    <property type="match status" value="1"/>
</dbReference>
<dbReference type="InterPro" id="IPR027417">
    <property type="entry name" value="P-loop_NTPase"/>
</dbReference>
<dbReference type="InterPro" id="IPR017871">
    <property type="entry name" value="ABC_transporter-like_CS"/>
</dbReference>
<evidence type="ECO:0000256" key="2">
    <source>
        <dbReference type="ARBA" id="ARBA00022448"/>
    </source>
</evidence>